<proteinExistence type="predicted"/>
<dbReference type="Gene3D" id="3.40.720.10">
    <property type="entry name" value="Alkaline Phosphatase, subunit A"/>
    <property type="match status" value="1"/>
</dbReference>
<reference evidence="1" key="1">
    <citation type="submission" date="2020-01" db="EMBL/GenBank/DDBJ databases">
        <authorList>
            <person name="Rat A."/>
        </authorList>
    </citation>
    <scope>NUCLEOTIDE SEQUENCE</scope>
    <source>
        <strain evidence="1">LMG 31228</strain>
    </source>
</reference>
<keyword evidence="1" id="KW-0378">Hydrolase</keyword>
<dbReference type="EMBL" id="JAAEDL010000015">
    <property type="protein sequence ID" value="MBR0681991.1"/>
    <property type="molecule type" value="Genomic_DNA"/>
</dbReference>
<dbReference type="Gene3D" id="3.30.1360.110">
    <property type="entry name" value="Domain 2, Phosphonoacetate Hydrolase"/>
    <property type="match status" value="1"/>
</dbReference>
<dbReference type="EC" id="3.11.1.2" evidence="1"/>
<dbReference type="GO" id="GO:0047400">
    <property type="term" value="F:phosphonoacetate hydrolase activity"/>
    <property type="evidence" value="ECO:0007669"/>
    <property type="project" value="UniProtKB-EC"/>
</dbReference>
<dbReference type="AlphaFoldDB" id="A0A9X9XE55"/>
<dbReference type="InterPro" id="IPR023116">
    <property type="entry name" value="Phosphonoacetate_hydro_insert"/>
</dbReference>
<sequence length="425" mass="43650">MDRYGSAAEALVVNGRSYRAPQAPVAVICLDGWDPAYLDLSLAAGEMPAIARCAARGFLGGATSAMPSFTNPNNLSIVTGAPPAVHGVSGNFYLDRRTGETVMVTGDEELRAPTILAAMAGAGVPTAVVTAKDKLRRALAKGLPIGPCGIAVSAEKADQAQAATHGVGDLPALVGAPVPDQYSAELSLFVLDAGLALLRAGAARLLYLSLSDYVQHRYAPEAAEARAFLRAVDARIGALVAAGAVVAATADHGMTDMARPDGTPNVVFLGDLLDARFGAEAARVICPITDPFVRHHGALGGFVRVHLAPGVADAAEVTDFLRGVPGVHLALPGAEACARFDLAPEMEGDVTVLGARGVALGARAAEHDLSKLAGERLRSHGSSFEQPVPFLVSAPLAPGWLADHPALRNYDIFDAVLNGTAGEAA</sequence>
<dbReference type="Proteomes" id="UP001138709">
    <property type="component" value="Unassembled WGS sequence"/>
</dbReference>
<evidence type="ECO:0000313" key="2">
    <source>
        <dbReference type="Proteomes" id="UP001138709"/>
    </source>
</evidence>
<dbReference type="PANTHER" id="PTHR10151">
    <property type="entry name" value="ECTONUCLEOTIDE PYROPHOSPHATASE/PHOSPHODIESTERASE"/>
    <property type="match status" value="1"/>
</dbReference>
<dbReference type="Pfam" id="PF01663">
    <property type="entry name" value="Phosphodiest"/>
    <property type="match status" value="1"/>
</dbReference>
<protein>
    <submittedName>
        <fullName evidence="1">Phosphonoacetate hydrolase</fullName>
        <ecNumber evidence="1">3.11.1.2</ecNumber>
    </submittedName>
</protein>
<dbReference type="NCBIfam" id="TIGR02335">
    <property type="entry name" value="hydr_PhnA"/>
    <property type="match status" value="1"/>
</dbReference>
<keyword evidence="2" id="KW-1185">Reference proteome</keyword>
<name>A0A9X9XE55_9PROT</name>
<dbReference type="SUPFAM" id="SSF53649">
    <property type="entry name" value="Alkaline phosphatase-like"/>
    <property type="match status" value="1"/>
</dbReference>
<dbReference type="InterPro" id="IPR017850">
    <property type="entry name" value="Alkaline_phosphatase_core_sf"/>
</dbReference>
<comment type="caution">
    <text evidence="1">The sequence shown here is derived from an EMBL/GenBank/DDBJ whole genome shotgun (WGS) entry which is preliminary data.</text>
</comment>
<evidence type="ECO:0000313" key="1">
    <source>
        <dbReference type="EMBL" id="MBR0681991.1"/>
    </source>
</evidence>
<dbReference type="InterPro" id="IPR002591">
    <property type="entry name" value="Phosphodiest/P_Trfase"/>
</dbReference>
<reference evidence="1" key="2">
    <citation type="journal article" date="2021" name="Syst. Appl. Microbiol.">
        <title>Roseomonas hellenica sp. nov., isolated from roots of wild-growing Alkanna tinctoria.</title>
        <authorList>
            <person name="Rat A."/>
            <person name="Naranjo H.D."/>
            <person name="Lebbe L."/>
            <person name="Cnockaert M."/>
            <person name="Krigas N."/>
            <person name="Grigoriadou K."/>
            <person name="Maloupa E."/>
            <person name="Willems A."/>
        </authorList>
    </citation>
    <scope>NUCLEOTIDE SEQUENCE</scope>
    <source>
        <strain evidence="1">LMG 31228</strain>
    </source>
</reference>
<dbReference type="InterPro" id="IPR012710">
    <property type="entry name" value="Phosphonoacetate_hydro"/>
</dbReference>
<accession>A0A9X9XE55</accession>
<organism evidence="1 2">
    <name type="scientific">Neoroseomonas eburnea</name>
    <dbReference type="NCBI Taxonomy" id="1346889"/>
    <lineage>
        <taxon>Bacteria</taxon>
        <taxon>Pseudomonadati</taxon>
        <taxon>Pseudomonadota</taxon>
        <taxon>Alphaproteobacteria</taxon>
        <taxon>Acetobacterales</taxon>
        <taxon>Acetobacteraceae</taxon>
        <taxon>Neoroseomonas</taxon>
    </lineage>
</organism>
<dbReference type="PANTHER" id="PTHR10151:SF120">
    <property type="entry name" value="BIS(5'-ADENOSYL)-TRIPHOSPHATASE"/>
    <property type="match status" value="1"/>
</dbReference>
<gene>
    <name evidence="1" type="primary">phnA</name>
    <name evidence="1" type="ORF">GXW74_15965</name>
</gene>